<reference evidence="3 4" key="1">
    <citation type="submission" date="2019-05" db="EMBL/GenBank/DDBJ databases">
        <title>Another draft genome of Portunus trituberculatus and its Hox gene families provides insights of decapod evolution.</title>
        <authorList>
            <person name="Jeong J.-H."/>
            <person name="Song I."/>
            <person name="Kim S."/>
            <person name="Choi T."/>
            <person name="Kim D."/>
            <person name="Ryu S."/>
            <person name="Kim W."/>
        </authorList>
    </citation>
    <scope>NUCLEOTIDE SEQUENCE [LARGE SCALE GENOMIC DNA]</scope>
    <source>
        <tissue evidence="3">Muscle</tissue>
    </source>
</reference>
<evidence type="ECO:0000256" key="1">
    <source>
        <dbReference type="SAM" id="MobiDB-lite"/>
    </source>
</evidence>
<dbReference type="OrthoDB" id="10063753at2759"/>
<evidence type="ECO:0000313" key="4">
    <source>
        <dbReference type="Proteomes" id="UP000324222"/>
    </source>
</evidence>
<keyword evidence="2" id="KW-0812">Transmembrane</keyword>
<dbReference type="EMBL" id="VSRR010014237">
    <property type="protein sequence ID" value="MPC56773.1"/>
    <property type="molecule type" value="Genomic_DNA"/>
</dbReference>
<proteinExistence type="predicted"/>
<feature type="transmembrane region" description="Helical" evidence="2">
    <location>
        <begin position="21"/>
        <end position="42"/>
    </location>
</feature>
<name>A0A5B7GHA6_PORTR</name>
<accession>A0A5B7GHA6</accession>
<gene>
    <name evidence="3" type="ORF">E2C01_050740</name>
</gene>
<feature type="region of interest" description="Disordered" evidence="1">
    <location>
        <begin position="208"/>
        <end position="262"/>
    </location>
</feature>
<dbReference type="Proteomes" id="UP000324222">
    <property type="component" value="Unassembled WGS sequence"/>
</dbReference>
<feature type="transmembrane region" description="Helical" evidence="2">
    <location>
        <begin position="48"/>
        <end position="69"/>
    </location>
</feature>
<keyword evidence="2" id="KW-0472">Membrane</keyword>
<evidence type="ECO:0000313" key="3">
    <source>
        <dbReference type="EMBL" id="MPC56773.1"/>
    </source>
</evidence>
<comment type="caution">
    <text evidence="3">The sequence shown here is derived from an EMBL/GenBank/DDBJ whole genome shotgun (WGS) entry which is preliminary data.</text>
</comment>
<evidence type="ECO:0000256" key="2">
    <source>
        <dbReference type="SAM" id="Phobius"/>
    </source>
</evidence>
<feature type="compositionally biased region" description="Basic and acidic residues" evidence="1">
    <location>
        <begin position="248"/>
        <end position="262"/>
    </location>
</feature>
<dbReference type="AlphaFoldDB" id="A0A5B7GHA6"/>
<keyword evidence="4" id="KW-1185">Reference proteome</keyword>
<protein>
    <submittedName>
        <fullName evidence="3">Uncharacterized protein</fullName>
    </submittedName>
</protein>
<organism evidence="3 4">
    <name type="scientific">Portunus trituberculatus</name>
    <name type="common">Swimming crab</name>
    <name type="synonym">Neptunus trituberculatus</name>
    <dbReference type="NCBI Taxonomy" id="210409"/>
    <lineage>
        <taxon>Eukaryota</taxon>
        <taxon>Metazoa</taxon>
        <taxon>Ecdysozoa</taxon>
        <taxon>Arthropoda</taxon>
        <taxon>Crustacea</taxon>
        <taxon>Multicrustacea</taxon>
        <taxon>Malacostraca</taxon>
        <taxon>Eumalacostraca</taxon>
        <taxon>Eucarida</taxon>
        <taxon>Decapoda</taxon>
        <taxon>Pleocyemata</taxon>
        <taxon>Brachyura</taxon>
        <taxon>Eubrachyura</taxon>
        <taxon>Portunoidea</taxon>
        <taxon>Portunidae</taxon>
        <taxon>Portuninae</taxon>
        <taxon>Portunus</taxon>
    </lineage>
</organism>
<sequence>MIGIPSWVPEIFSSTGMSSCWVLLTVVVEVFWINGILSRAFLLVREGVLLVLVFGCVGTAVLHFVEVLSEVFFVIMFKMAVEAVNTVENEVDGFVNRNISKEVSDVEGGKTHKTNNPLHSIIYQVPTPTYAIAKKLNQLLTLYISNKYCLNSATDYLEILRDASTEENSIIASLDVESLFTKVPVDKIINFILDRVYRFIRREAADQDDAEEPHTIHYQLRSKNPGTRREDPGPSEMSFSDLIKGLQKHKEDRMREIPNQHN</sequence>
<keyword evidence="2" id="KW-1133">Transmembrane helix</keyword>